<name>A0ABU1ZDB0_9BURK</name>
<protein>
    <submittedName>
        <fullName evidence="1">Addiction module component (TIGR02574 family)</fullName>
    </submittedName>
</protein>
<comment type="caution">
    <text evidence="1">The sequence shown here is derived from an EMBL/GenBank/DDBJ whole genome shotgun (WGS) entry which is preliminary data.</text>
</comment>
<dbReference type="Proteomes" id="UP001180536">
    <property type="component" value="Unassembled WGS sequence"/>
</dbReference>
<evidence type="ECO:0000313" key="1">
    <source>
        <dbReference type="EMBL" id="MDR7298604.1"/>
    </source>
</evidence>
<dbReference type="EMBL" id="JAVDXQ010000005">
    <property type="protein sequence ID" value="MDR7298604.1"/>
    <property type="molecule type" value="Genomic_DNA"/>
</dbReference>
<gene>
    <name evidence="1" type="ORF">J2X16_003967</name>
</gene>
<accession>A0ABU1ZDB0</accession>
<dbReference type="NCBIfam" id="TIGR02574">
    <property type="entry name" value="stabl_TIGR02574"/>
    <property type="match status" value="1"/>
</dbReference>
<evidence type="ECO:0000313" key="2">
    <source>
        <dbReference type="Proteomes" id="UP001180536"/>
    </source>
</evidence>
<organism evidence="1 2">
    <name type="scientific">Pelomonas aquatica</name>
    <dbReference type="NCBI Taxonomy" id="431058"/>
    <lineage>
        <taxon>Bacteria</taxon>
        <taxon>Pseudomonadati</taxon>
        <taxon>Pseudomonadota</taxon>
        <taxon>Betaproteobacteria</taxon>
        <taxon>Burkholderiales</taxon>
        <taxon>Sphaerotilaceae</taxon>
        <taxon>Roseateles</taxon>
    </lineage>
</organism>
<keyword evidence="2" id="KW-1185">Reference proteome</keyword>
<proteinExistence type="predicted"/>
<dbReference type="RefSeq" id="WP_310347643.1">
    <property type="nucleotide sequence ID" value="NZ_JAVDXQ010000005.1"/>
</dbReference>
<reference evidence="1 2" key="1">
    <citation type="submission" date="2023-07" db="EMBL/GenBank/DDBJ databases">
        <title>Sorghum-associated microbial communities from plants grown in Nebraska, USA.</title>
        <authorList>
            <person name="Schachtman D."/>
        </authorList>
    </citation>
    <scope>NUCLEOTIDE SEQUENCE [LARGE SCALE GENOMIC DNA]</scope>
    <source>
        <strain evidence="1 2">BE310</strain>
    </source>
</reference>
<dbReference type="InterPro" id="IPR013406">
    <property type="entry name" value="CHP02574_addiction_mod"/>
</dbReference>
<sequence length="77" mass="8529">MHDQVADLVQKGRLLPPEERERLVDGLLESLNEAASSALDPAWEAEIEKRLAEYDRGEVQAIDGEAVFAKARKLVNG</sequence>
<dbReference type="Pfam" id="PF09720">
    <property type="entry name" value="Unstab_antitox"/>
    <property type="match status" value="1"/>
</dbReference>